<sequence length="322" mass="35079">MNHIYSRKTVLKAKTLLIFITLFSIQIYSQENNSLVCSDAIDNDGDGLIDCNDPDCQSLPNNGCSICKDGISFADIVIDYSSGCNSSDSSLEKALGVSDWENASDAVFLGEGGYIKLGFTNNLLSNSGNNENDLYIFEVGPAVEASNLAFRPANNYTENILIDASIPDSDSDGFYEFGSISGSTRGYDIDEILTGHESNTLKFDAIQITDIANLSCSRSGNWPGADIDAVCALSSITLSSSEIIKNKNFVKMYPNPFQDNISLELPNNVKIFNTNIYNNLGQTVYSSTENKTTLKVEHLKSGLYILNLKTDMGTASFKIVKK</sequence>
<dbReference type="RefSeq" id="WP_167918055.1">
    <property type="nucleotide sequence ID" value="NZ_JAAVJS010000012.1"/>
</dbReference>
<evidence type="ECO:0000259" key="2">
    <source>
        <dbReference type="Pfam" id="PF18962"/>
    </source>
</evidence>
<comment type="caution">
    <text evidence="3">The sequence shown here is derived from an EMBL/GenBank/DDBJ whole genome shotgun (WGS) entry which is preliminary data.</text>
</comment>
<keyword evidence="4" id="KW-1185">Reference proteome</keyword>
<gene>
    <name evidence="3" type="ORF">HC176_09955</name>
</gene>
<keyword evidence="1" id="KW-0732">Signal</keyword>
<evidence type="ECO:0000313" key="4">
    <source>
        <dbReference type="Proteomes" id="UP000760545"/>
    </source>
</evidence>
<evidence type="ECO:0000313" key="3">
    <source>
        <dbReference type="EMBL" id="NJX15813.1"/>
    </source>
</evidence>
<protein>
    <submittedName>
        <fullName evidence="3">T9SS type A sorting domain-containing protein</fullName>
    </submittedName>
</protein>
<evidence type="ECO:0000256" key="1">
    <source>
        <dbReference type="ARBA" id="ARBA00022729"/>
    </source>
</evidence>
<dbReference type="EMBL" id="JAAVJS010000012">
    <property type="protein sequence ID" value="NJX15813.1"/>
    <property type="molecule type" value="Genomic_DNA"/>
</dbReference>
<reference evidence="3 4" key="1">
    <citation type="submission" date="2020-03" db="EMBL/GenBank/DDBJ databases">
        <title>Tamlana sp. nov, isolated from XXX.</title>
        <authorList>
            <person name="Cao W.R."/>
        </authorList>
    </citation>
    <scope>NUCLEOTIDE SEQUENCE [LARGE SCALE GENOMIC DNA]</scope>
    <source>
        <strain evidence="3 4">HST1-43</strain>
    </source>
</reference>
<proteinExistence type="predicted"/>
<dbReference type="Proteomes" id="UP000760545">
    <property type="component" value="Unassembled WGS sequence"/>
</dbReference>
<name>A0ABX1DFP0_9FLAO</name>
<dbReference type="Pfam" id="PF18962">
    <property type="entry name" value="Por_Secre_tail"/>
    <property type="match status" value="1"/>
</dbReference>
<accession>A0ABX1DFP0</accession>
<dbReference type="InterPro" id="IPR026444">
    <property type="entry name" value="Secre_tail"/>
</dbReference>
<feature type="domain" description="Secretion system C-terminal sorting" evidence="2">
    <location>
        <begin position="252"/>
        <end position="319"/>
    </location>
</feature>
<organism evidence="3 4">
    <name type="scientific">Tamlana crocina</name>
    <dbReference type="NCBI Taxonomy" id="393006"/>
    <lineage>
        <taxon>Bacteria</taxon>
        <taxon>Pseudomonadati</taxon>
        <taxon>Bacteroidota</taxon>
        <taxon>Flavobacteriia</taxon>
        <taxon>Flavobacteriales</taxon>
        <taxon>Flavobacteriaceae</taxon>
        <taxon>Tamlana</taxon>
    </lineage>
</organism>
<dbReference type="NCBIfam" id="TIGR04183">
    <property type="entry name" value="Por_Secre_tail"/>
    <property type="match status" value="1"/>
</dbReference>